<keyword evidence="1" id="KW-0472">Membrane</keyword>
<evidence type="ECO:0000256" key="1">
    <source>
        <dbReference type="SAM" id="Phobius"/>
    </source>
</evidence>
<reference evidence="3" key="1">
    <citation type="submission" date="2018-05" db="EMBL/GenBank/DDBJ databases">
        <authorList>
            <person name="Lanie J.A."/>
            <person name="Ng W.-L."/>
            <person name="Kazmierczak K.M."/>
            <person name="Andrzejewski T.M."/>
            <person name="Davidsen T.M."/>
            <person name="Wayne K.J."/>
            <person name="Tettelin H."/>
            <person name="Glass J.I."/>
            <person name="Rusch D."/>
            <person name="Podicherti R."/>
            <person name="Tsui H.-C.T."/>
            <person name="Winkler M.E."/>
        </authorList>
    </citation>
    <scope>NUCLEOTIDE SEQUENCE</scope>
</reference>
<sequence length="162" mass="18487">GGEFGDAYNEEEFFEEDELELFELPQGVEDVGIDGRIIAGILGGVLAVWLAWYSYRRLFVTITMPEVIFERMCWLGALVGLTYQKNQTPAEYGRHLAMTFPQAAADLRILGNAHAITRYSSREIGQSELDQLSRAWRNVRNLLIHRTYRRNPFSSHSETASN</sequence>
<feature type="non-terminal residue" evidence="3">
    <location>
        <position position="1"/>
    </location>
</feature>
<evidence type="ECO:0000259" key="2">
    <source>
        <dbReference type="Pfam" id="PF13559"/>
    </source>
</evidence>
<protein>
    <recommendedName>
        <fullName evidence="2">Protein-glutamine gamma-glutamyltransferase-like C-terminal domain-containing protein</fullName>
    </recommendedName>
</protein>
<keyword evidence="1" id="KW-0812">Transmembrane</keyword>
<dbReference type="InterPro" id="IPR025403">
    <property type="entry name" value="TgpA-like_C"/>
</dbReference>
<accession>A0A383DGP9</accession>
<keyword evidence="1" id="KW-1133">Transmembrane helix</keyword>
<feature type="transmembrane region" description="Helical" evidence="1">
    <location>
        <begin position="37"/>
        <end position="55"/>
    </location>
</feature>
<evidence type="ECO:0000313" key="3">
    <source>
        <dbReference type="EMBL" id="SVE43657.1"/>
    </source>
</evidence>
<proteinExistence type="predicted"/>
<feature type="domain" description="Protein-glutamine gamma-glutamyltransferase-like C-terminal" evidence="2">
    <location>
        <begin position="72"/>
        <end position="137"/>
    </location>
</feature>
<gene>
    <name evidence="3" type="ORF">METZ01_LOCUS496511</name>
</gene>
<name>A0A383DGP9_9ZZZZ</name>
<organism evidence="3">
    <name type="scientific">marine metagenome</name>
    <dbReference type="NCBI Taxonomy" id="408172"/>
    <lineage>
        <taxon>unclassified sequences</taxon>
        <taxon>metagenomes</taxon>
        <taxon>ecological metagenomes</taxon>
    </lineage>
</organism>
<dbReference type="EMBL" id="UINC01217174">
    <property type="protein sequence ID" value="SVE43657.1"/>
    <property type="molecule type" value="Genomic_DNA"/>
</dbReference>
<dbReference type="AlphaFoldDB" id="A0A383DGP9"/>
<dbReference type="Pfam" id="PF13559">
    <property type="entry name" value="DUF4129"/>
    <property type="match status" value="1"/>
</dbReference>